<dbReference type="PROSITE" id="PS00061">
    <property type="entry name" value="ADH_SHORT"/>
    <property type="match status" value="1"/>
</dbReference>
<reference evidence="4" key="1">
    <citation type="submission" date="2020-10" db="EMBL/GenBank/DDBJ databases">
        <authorList>
            <person name="Gilroy R."/>
        </authorList>
    </citation>
    <scope>NUCLEOTIDE SEQUENCE</scope>
    <source>
        <strain evidence="4">10406</strain>
    </source>
</reference>
<dbReference type="GO" id="GO:0016491">
    <property type="term" value="F:oxidoreductase activity"/>
    <property type="evidence" value="ECO:0007669"/>
    <property type="project" value="UniProtKB-KW"/>
</dbReference>
<keyword evidence="2" id="KW-0560">Oxidoreductase</keyword>
<sequence>MTDLRGKVAVVTGASSGIGAAAAKLLKEKGATVIALNRRETPDFECIRTDVTDAAAVNAAFDEIIRRHGRADILVCNAGMGISGAAESTPEENVRAIFELNFFGALNCMRAAAPHMREAGGGRMVVVSSVAAEIAIPFQSFYSATKAAVSSLADAMRIELAPFGITVTQVLPGDVRTGFTAARTKNAEDDPAYGDRVAKSVAVMERDEKGGMSPEVIAADIVRLAAVKNPPPRVIGGGKYKLLVALTRVLPRRAVSYIVSKMYG</sequence>
<dbReference type="InterPro" id="IPR036291">
    <property type="entry name" value="NAD(P)-bd_dom_sf"/>
</dbReference>
<dbReference type="PANTHER" id="PTHR44169:SF6">
    <property type="entry name" value="NADPH-DEPENDENT 1-ACYLDIHYDROXYACETONE PHOSPHATE REDUCTASE"/>
    <property type="match status" value="1"/>
</dbReference>
<reference evidence="4" key="2">
    <citation type="journal article" date="2021" name="PeerJ">
        <title>Extensive microbial diversity within the chicken gut microbiome revealed by metagenomics and culture.</title>
        <authorList>
            <person name="Gilroy R."/>
            <person name="Ravi A."/>
            <person name="Getino M."/>
            <person name="Pursley I."/>
            <person name="Horton D.L."/>
            <person name="Alikhan N.F."/>
            <person name="Baker D."/>
            <person name="Gharbi K."/>
            <person name="Hall N."/>
            <person name="Watson M."/>
            <person name="Adriaenssens E.M."/>
            <person name="Foster-Nyarko E."/>
            <person name="Jarju S."/>
            <person name="Secka A."/>
            <person name="Antonio M."/>
            <person name="Oren A."/>
            <person name="Chaudhuri R.R."/>
            <person name="La Ragione R."/>
            <person name="Hildebrand F."/>
            <person name="Pallen M.J."/>
        </authorList>
    </citation>
    <scope>NUCLEOTIDE SEQUENCE</scope>
    <source>
        <strain evidence="4">10406</strain>
    </source>
</reference>
<dbReference type="AlphaFoldDB" id="A0A9D1NAG3"/>
<evidence type="ECO:0000313" key="4">
    <source>
        <dbReference type="EMBL" id="HIU99091.1"/>
    </source>
</evidence>
<evidence type="ECO:0000256" key="2">
    <source>
        <dbReference type="ARBA" id="ARBA00023002"/>
    </source>
</evidence>
<dbReference type="Pfam" id="PF00106">
    <property type="entry name" value="adh_short"/>
    <property type="match status" value="1"/>
</dbReference>
<dbReference type="InterPro" id="IPR020904">
    <property type="entry name" value="Sc_DH/Rdtase_CS"/>
</dbReference>
<dbReference type="Gene3D" id="3.40.50.720">
    <property type="entry name" value="NAD(P)-binding Rossmann-like Domain"/>
    <property type="match status" value="1"/>
</dbReference>
<evidence type="ECO:0000313" key="5">
    <source>
        <dbReference type="Proteomes" id="UP000886857"/>
    </source>
</evidence>
<proteinExistence type="inferred from homology"/>
<dbReference type="EMBL" id="DVOE01000068">
    <property type="protein sequence ID" value="HIU99091.1"/>
    <property type="molecule type" value="Genomic_DNA"/>
</dbReference>
<comment type="similarity">
    <text evidence="1 3">Belongs to the short-chain dehydrogenases/reductases (SDR) family.</text>
</comment>
<dbReference type="SUPFAM" id="SSF51735">
    <property type="entry name" value="NAD(P)-binding Rossmann-fold domains"/>
    <property type="match status" value="1"/>
</dbReference>
<dbReference type="PANTHER" id="PTHR44169">
    <property type="entry name" value="NADPH-DEPENDENT 1-ACYLDIHYDROXYACETONE PHOSPHATE REDUCTASE"/>
    <property type="match status" value="1"/>
</dbReference>
<organism evidence="4 5">
    <name type="scientific">Candidatus Limadaptatus stercoripullorum</name>
    <dbReference type="NCBI Taxonomy" id="2840846"/>
    <lineage>
        <taxon>Bacteria</taxon>
        <taxon>Bacillati</taxon>
        <taxon>Bacillota</taxon>
        <taxon>Clostridia</taxon>
        <taxon>Eubacteriales</taxon>
        <taxon>Candidatus Limadaptatus</taxon>
    </lineage>
</organism>
<dbReference type="InterPro" id="IPR002347">
    <property type="entry name" value="SDR_fam"/>
</dbReference>
<dbReference type="PRINTS" id="PR00080">
    <property type="entry name" value="SDRFAMILY"/>
</dbReference>
<comment type="caution">
    <text evidence="4">The sequence shown here is derived from an EMBL/GenBank/DDBJ whole genome shotgun (WGS) entry which is preliminary data.</text>
</comment>
<evidence type="ECO:0000256" key="3">
    <source>
        <dbReference type="RuleBase" id="RU000363"/>
    </source>
</evidence>
<dbReference type="Proteomes" id="UP000886857">
    <property type="component" value="Unassembled WGS sequence"/>
</dbReference>
<dbReference type="PRINTS" id="PR00081">
    <property type="entry name" value="GDHRDH"/>
</dbReference>
<gene>
    <name evidence="4" type="ORF">IAC73_04555</name>
</gene>
<evidence type="ECO:0000256" key="1">
    <source>
        <dbReference type="ARBA" id="ARBA00006484"/>
    </source>
</evidence>
<name>A0A9D1NAG3_9FIRM</name>
<accession>A0A9D1NAG3</accession>
<protein>
    <submittedName>
        <fullName evidence="4">SDR family NAD(P)-dependent oxidoreductase</fullName>
    </submittedName>
</protein>